<protein>
    <submittedName>
        <fullName evidence="2">Uncharacterized protein</fullName>
    </submittedName>
</protein>
<gene>
    <name evidence="2" type="ORF">FQA47_003507</name>
</gene>
<feature type="compositionally biased region" description="Low complexity" evidence="1">
    <location>
        <begin position="44"/>
        <end position="57"/>
    </location>
</feature>
<sequence>MLWSDSGLIASAPNPLRLWLLDLPQTFCWFHSSDPNGVPADQNSPPAGSPPALSGRSELASYEAAEVRAASRSVRGLLLSTSSEWEELSPQVWTPQLRLKPWPMNPSSSTCMTWMAFGVFLRCRPGYTSISEDRMFISTQLSISTNQPLTPVYGEKCK</sequence>
<reference evidence="2" key="1">
    <citation type="journal article" name="BMC Genomics">
        <title>Long-read sequencing and de novo genome assembly of marine medaka (Oryzias melastigma).</title>
        <authorList>
            <person name="Liang P."/>
            <person name="Saqib H.S.A."/>
            <person name="Ni X."/>
            <person name="Shen Y."/>
        </authorList>
    </citation>
    <scope>NUCLEOTIDE SEQUENCE</scope>
    <source>
        <strain evidence="2">Bigg-433</strain>
    </source>
</reference>
<dbReference type="AlphaFoldDB" id="A0A834C252"/>
<proteinExistence type="predicted"/>
<evidence type="ECO:0000256" key="1">
    <source>
        <dbReference type="SAM" id="MobiDB-lite"/>
    </source>
</evidence>
<name>A0A834C252_ORYME</name>
<evidence type="ECO:0000313" key="3">
    <source>
        <dbReference type="Proteomes" id="UP000646548"/>
    </source>
</evidence>
<feature type="region of interest" description="Disordered" evidence="1">
    <location>
        <begin position="38"/>
        <end position="57"/>
    </location>
</feature>
<dbReference type="EMBL" id="WKFB01000404">
    <property type="protein sequence ID" value="KAF6724063.1"/>
    <property type="molecule type" value="Genomic_DNA"/>
</dbReference>
<comment type="caution">
    <text evidence="2">The sequence shown here is derived from an EMBL/GenBank/DDBJ whole genome shotgun (WGS) entry which is preliminary data.</text>
</comment>
<organism evidence="2 3">
    <name type="scientific">Oryzias melastigma</name>
    <name type="common">Marine medaka</name>
    <dbReference type="NCBI Taxonomy" id="30732"/>
    <lineage>
        <taxon>Eukaryota</taxon>
        <taxon>Metazoa</taxon>
        <taxon>Chordata</taxon>
        <taxon>Craniata</taxon>
        <taxon>Vertebrata</taxon>
        <taxon>Euteleostomi</taxon>
        <taxon>Actinopterygii</taxon>
        <taxon>Neopterygii</taxon>
        <taxon>Teleostei</taxon>
        <taxon>Neoteleostei</taxon>
        <taxon>Acanthomorphata</taxon>
        <taxon>Ovalentaria</taxon>
        <taxon>Atherinomorphae</taxon>
        <taxon>Beloniformes</taxon>
        <taxon>Adrianichthyidae</taxon>
        <taxon>Oryziinae</taxon>
        <taxon>Oryzias</taxon>
    </lineage>
</organism>
<dbReference type="Proteomes" id="UP000646548">
    <property type="component" value="Unassembled WGS sequence"/>
</dbReference>
<evidence type="ECO:0000313" key="2">
    <source>
        <dbReference type="EMBL" id="KAF6724063.1"/>
    </source>
</evidence>
<accession>A0A834C252</accession>